<organism evidence="2 3">
    <name type="scientific">Pleurodeles waltl</name>
    <name type="common">Iberian ribbed newt</name>
    <dbReference type="NCBI Taxonomy" id="8319"/>
    <lineage>
        <taxon>Eukaryota</taxon>
        <taxon>Metazoa</taxon>
        <taxon>Chordata</taxon>
        <taxon>Craniata</taxon>
        <taxon>Vertebrata</taxon>
        <taxon>Euteleostomi</taxon>
        <taxon>Amphibia</taxon>
        <taxon>Batrachia</taxon>
        <taxon>Caudata</taxon>
        <taxon>Salamandroidea</taxon>
        <taxon>Salamandridae</taxon>
        <taxon>Pleurodelinae</taxon>
        <taxon>Pleurodeles</taxon>
    </lineage>
</organism>
<dbReference type="Proteomes" id="UP001066276">
    <property type="component" value="Chromosome 11"/>
</dbReference>
<comment type="caution">
    <text evidence="2">The sequence shown here is derived from an EMBL/GenBank/DDBJ whole genome shotgun (WGS) entry which is preliminary data.</text>
</comment>
<proteinExistence type="predicted"/>
<feature type="region of interest" description="Disordered" evidence="1">
    <location>
        <begin position="164"/>
        <end position="185"/>
    </location>
</feature>
<evidence type="ECO:0000313" key="2">
    <source>
        <dbReference type="EMBL" id="KAJ1089814.1"/>
    </source>
</evidence>
<dbReference type="EMBL" id="JANPWB010000015">
    <property type="protein sequence ID" value="KAJ1089814.1"/>
    <property type="molecule type" value="Genomic_DNA"/>
</dbReference>
<evidence type="ECO:0000256" key="1">
    <source>
        <dbReference type="SAM" id="MobiDB-lite"/>
    </source>
</evidence>
<feature type="region of interest" description="Disordered" evidence="1">
    <location>
        <begin position="117"/>
        <end position="136"/>
    </location>
</feature>
<accession>A0AAV7LFL3</accession>
<dbReference type="AlphaFoldDB" id="A0AAV7LFL3"/>
<sequence length="185" mass="19482">MSRGVTAPAADPQPVTSPPDSHSRAAPHRRGYPSPRCPRLFSKSQGHLRPAKAPGGSHIRPATQPQAAPHYGPFPTGDPAATDRTGHPSPGCPFPVVWVWGVHGSAGVSQKVSVLGGHVGSKRPANARSSADAPHLERPPDRILVVRITESLAARWLRCTPRVHPTSARPQGLRKTARHGVDGGG</sequence>
<reference evidence="2" key="1">
    <citation type="journal article" date="2022" name="bioRxiv">
        <title>Sequencing and chromosome-scale assembly of the giantPleurodeles waltlgenome.</title>
        <authorList>
            <person name="Brown T."/>
            <person name="Elewa A."/>
            <person name="Iarovenko S."/>
            <person name="Subramanian E."/>
            <person name="Araus A.J."/>
            <person name="Petzold A."/>
            <person name="Susuki M."/>
            <person name="Suzuki K.-i.T."/>
            <person name="Hayashi T."/>
            <person name="Toyoda A."/>
            <person name="Oliveira C."/>
            <person name="Osipova E."/>
            <person name="Leigh N.D."/>
            <person name="Simon A."/>
            <person name="Yun M.H."/>
        </authorList>
    </citation>
    <scope>NUCLEOTIDE SEQUENCE</scope>
    <source>
        <strain evidence="2">20211129_DDA</strain>
        <tissue evidence="2">Liver</tissue>
    </source>
</reference>
<feature type="region of interest" description="Disordered" evidence="1">
    <location>
        <begin position="1"/>
        <end position="90"/>
    </location>
</feature>
<name>A0AAV7LFL3_PLEWA</name>
<gene>
    <name evidence="2" type="ORF">NDU88_002958</name>
</gene>
<protein>
    <submittedName>
        <fullName evidence="2">Uncharacterized protein</fullName>
    </submittedName>
</protein>
<keyword evidence="3" id="KW-1185">Reference proteome</keyword>
<evidence type="ECO:0000313" key="3">
    <source>
        <dbReference type="Proteomes" id="UP001066276"/>
    </source>
</evidence>